<evidence type="ECO:0000313" key="2">
    <source>
        <dbReference type="Proteomes" id="UP000265180"/>
    </source>
</evidence>
<dbReference type="AlphaFoldDB" id="A0A3P9LGM3"/>
<dbReference type="Ensembl" id="ENSORLT00020029121.1">
    <property type="protein sequence ID" value="ENSORLP00020019884.1"/>
    <property type="gene ID" value="ENSORLG00020020868.1"/>
</dbReference>
<evidence type="ECO:0000313" key="1">
    <source>
        <dbReference type="Ensembl" id="ENSORLP00020019884.1"/>
    </source>
</evidence>
<reference evidence="1" key="3">
    <citation type="submission" date="2025-08" db="UniProtKB">
        <authorList>
            <consortium name="Ensembl"/>
        </authorList>
    </citation>
    <scope>IDENTIFICATION</scope>
    <source>
        <strain evidence="1">HNI</strain>
    </source>
</reference>
<dbReference type="Proteomes" id="UP000265180">
    <property type="component" value="Chromosome 9"/>
</dbReference>
<proteinExistence type="predicted"/>
<accession>A0A3P9LGM3</accession>
<organism evidence="1 2">
    <name type="scientific">Oryzias latipes</name>
    <name type="common">Japanese rice fish</name>
    <name type="synonym">Japanese killifish</name>
    <dbReference type="NCBI Taxonomy" id="8090"/>
    <lineage>
        <taxon>Eukaryota</taxon>
        <taxon>Metazoa</taxon>
        <taxon>Chordata</taxon>
        <taxon>Craniata</taxon>
        <taxon>Vertebrata</taxon>
        <taxon>Euteleostomi</taxon>
        <taxon>Actinopterygii</taxon>
        <taxon>Neopterygii</taxon>
        <taxon>Teleostei</taxon>
        <taxon>Neoteleostei</taxon>
        <taxon>Acanthomorphata</taxon>
        <taxon>Ovalentaria</taxon>
        <taxon>Atherinomorphae</taxon>
        <taxon>Beloniformes</taxon>
        <taxon>Adrianichthyidae</taxon>
        <taxon>Oryziinae</taxon>
        <taxon>Oryzias</taxon>
    </lineage>
</organism>
<sequence>MFCIYLFYDFQTQMCYFIMLLGQIMFSKSHSEPLQLPKRKSFTVHKHYEHRNKEWRRVRQKRRKEKPTESELHCCITEAAWEIPKGSVLKDDCLRVVSPSMFKLSVLTFNCRL</sequence>
<protein>
    <submittedName>
        <fullName evidence="1">Uncharacterized protein</fullName>
    </submittedName>
</protein>
<reference evidence="1 2" key="2">
    <citation type="submission" date="2017-04" db="EMBL/GenBank/DDBJ databases">
        <title>CpG methylation of centromeres and impact of large insertions on vertebrate speciation.</title>
        <authorList>
            <person name="Ichikawa K."/>
            <person name="Yoshimura J."/>
            <person name="Morishita S."/>
        </authorList>
    </citation>
    <scope>NUCLEOTIDE SEQUENCE</scope>
    <source>
        <strain evidence="1 2">HNI</strain>
    </source>
</reference>
<name>A0A3P9LGM3_ORYLA</name>
<reference evidence="1" key="4">
    <citation type="submission" date="2025-09" db="UniProtKB">
        <authorList>
            <consortium name="Ensembl"/>
        </authorList>
    </citation>
    <scope>IDENTIFICATION</scope>
    <source>
        <strain evidence="1">HNI</strain>
    </source>
</reference>
<reference key="1">
    <citation type="journal article" date="2007" name="Nature">
        <title>The medaka draft genome and insights into vertebrate genome evolution.</title>
        <authorList>
            <person name="Kasahara M."/>
            <person name="Naruse K."/>
            <person name="Sasaki S."/>
            <person name="Nakatani Y."/>
            <person name="Qu W."/>
            <person name="Ahsan B."/>
            <person name="Yamada T."/>
            <person name="Nagayasu Y."/>
            <person name="Doi K."/>
            <person name="Kasai Y."/>
            <person name="Jindo T."/>
            <person name="Kobayashi D."/>
            <person name="Shimada A."/>
            <person name="Toyoda A."/>
            <person name="Kuroki Y."/>
            <person name="Fujiyama A."/>
            <person name="Sasaki T."/>
            <person name="Shimizu A."/>
            <person name="Asakawa S."/>
            <person name="Shimizu N."/>
            <person name="Hashimoto S."/>
            <person name="Yang J."/>
            <person name="Lee Y."/>
            <person name="Matsushima K."/>
            <person name="Sugano S."/>
            <person name="Sakaizumi M."/>
            <person name="Narita T."/>
            <person name="Ohishi K."/>
            <person name="Haga S."/>
            <person name="Ohta F."/>
            <person name="Nomoto H."/>
            <person name="Nogata K."/>
            <person name="Morishita T."/>
            <person name="Endo T."/>
            <person name="Shin-I T."/>
            <person name="Takeda H."/>
            <person name="Morishita S."/>
            <person name="Kohara Y."/>
        </authorList>
    </citation>
    <scope>NUCLEOTIDE SEQUENCE [LARGE SCALE GENOMIC DNA]</scope>
    <source>
        <strain>Hd-rR</strain>
    </source>
</reference>